<reference evidence="2 3" key="1">
    <citation type="submission" date="2016-10" db="EMBL/GenBank/DDBJ databases">
        <title>Genome sequence of Planktotalea frisia SH6-1.</title>
        <authorList>
            <person name="Poehlein A."/>
            <person name="Bakenhus I."/>
            <person name="Voget S."/>
            <person name="Brinkhoff T."/>
            <person name="Simon M."/>
        </authorList>
    </citation>
    <scope>NUCLEOTIDE SEQUENCE [LARGE SCALE GENOMIC DNA]</scope>
    <source>
        <strain evidence="2 3">SH6-1</strain>
    </source>
</reference>
<dbReference type="CDD" id="cd07986">
    <property type="entry name" value="LPLAT_ACT14924-like"/>
    <property type="match status" value="1"/>
</dbReference>
<dbReference type="SMART" id="SM00563">
    <property type="entry name" value="PlsC"/>
    <property type="match status" value="1"/>
</dbReference>
<dbReference type="RefSeq" id="WP_337956929.1">
    <property type="nucleotide sequence ID" value="NZ_JABBAN010000268.1"/>
</dbReference>
<dbReference type="Pfam" id="PF19576">
    <property type="entry name" value="Acyltransf_2"/>
    <property type="match status" value="1"/>
</dbReference>
<protein>
    <recommendedName>
        <fullName evidence="1">Phospholipid/glycerol acyltransferase domain-containing protein</fullName>
    </recommendedName>
</protein>
<dbReference type="GO" id="GO:0016746">
    <property type="term" value="F:acyltransferase activity"/>
    <property type="evidence" value="ECO:0007669"/>
    <property type="project" value="InterPro"/>
</dbReference>
<dbReference type="STRING" id="696762.PFRI_11440"/>
<gene>
    <name evidence="2" type="ORF">PFRI_11440</name>
</gene>
<evidence type="ECO:0000259" key="1">
    <source>
        <dbReference type="SMART" id="SM00563"/>
    </source>
</evidence>
<organism evidence="2 3">
    <name type="scientific">Planktotalea frisia</name>
    <dbReference type="NCBI Taxonomy" id="696762"/>
    <lineage>
        <taxon>Bacteria</taxon>
        <taxon>Pseudomonadati</taxon>
        <taxon>Pseudomonadota</taxon>
        <taxon>Alphaproteobacteria</taxon>
        <taxon>Rhodobacterales</taxon>
        <taxon>Paracoccaceae</taxon>
        <taxon>Planktotalea</taxon>
    </lineage>
</organism>
<accession>A0A1L9NZ71</accession>
<comment type="caution">
    <text evidence="2">The sequence shown here is derived from an EMBL/GenBank/DDBJ whole genome shotgun (WGS) entry which is preliminary data.</text>
</comment>
<dbReference type="InterPro" id="IPR002123">
    <property type="entry name" value="Plipid/glycerol_acylTrfase"/>
</dbReference>
<dbReference type="InterPro" id="IPR045746">
    <property type="entry name" value="ACT14924-like_Acyltransf_dom"/>
</dbReference>
<dbReference type="EMBL" id="MLCB01000091">
    <property type="protein sequence ID" value="OJI94595.1"/>
    <property type="molecule type" value="Genomic_DNA"/>
</dbReference>
<proteinExistence type="predicted"/>
<dbReference type="Proteomes" id="UP000184514">
    <property type="component" value="Unassembled WGS sequence"/>
</dbReference>
<evidence type="ECO:0000313" key="3">
    <source>
        <dbReference type="Proteomes" id="UP000184514"/>
    </source>
</evidence>
<keyword evidence="3" id="KW-1185">Reference proteome</keyword>
<name>A0A1L9NZ71_9RHOB</name>
<dbReference type="SUPFAM" id="SSF69593">
    <property type="entry name" value="Glycerol-3-phosphate (1)-acyltransferase"/>
    <property type="match status" value="1"/>
</dbReference>
<dbReference type="AlphaFoldDB" id="A0A1L9NZ71"/>
<feature type="domain" description="Phospholipid/glycerol acyltransferase" evidence="1">
    <location>
        <begin position="81"/>
        <end position="204"/>
    </location>
</feature>
<sequence>MDKHAPSQVSYAKAAQTRSGRTVIKLIENATGRLDLIRRAQDYDIEIAQGRSFWDVMLGRYGVSLDVMSGSLADIPAQGPLVIVANHPFGILDGLVMGHILSKRRGAFHILANSVFQDAPELAGTVLPINFDETKDAVKLNLETRAKALTALKAGGAIGVFPGGTVSTAAHPFQRPLDPGWRRFTARMITKSNATVVPVFFDGQNSRLFQLASHIHYNLRVALLLNEFRRRADKPVKIAIGKPISPETIAACSHDTQAMMDSLRDQTYALSPQGVANAGYGFEFEERYKV</sequence>
<evidence type="ECO:0000313" key="2">
    <source>
        <dbReference type="EMBL" id="OJI94595.1"/>
    </source>
</evidence>